<dbReference type="NCBIfam" id="NF007228">
    <property type="entry name" value="PRK09646.1"/>
    <property type="match status" value="1"/>
</dbReference>
<protein>
    <submittedName>
        <fullName evidence="7">Sigma-70 family RNA polymerase sigma factor</fullName>
    </submittedName>
</protein>
<sequence>MTLASAIPADTPRTDNDLLVLVAEGNRDAFAVLYDRLSSRVFGLVKRVLIDPAQSEEVTQDVFLELWQSASRFDPAKGNAAAWVLTMTHRRAIDRVRASQASRTRDLAVGIRDYQDSGEDFVEQVETRSEHERVTKAMRQLTDVQQQALQLTYFQGLTHKEAALVAGAPVGTMKTRLRDSLIALRKLVDVSLPQSAA</sequence>
<evidence type="ECO:0000259" key="5">
    <source>
        <dbReference type="Pfam" id="PF04542"/>
    </source>
</evidence>
<evidence type="ECO:0000313" key="7">
    <source>
        <dbReference type="EMBL" id="GAA4266647.1"/>
    </source>
</evidence>
<keyword evidence="3" id="KW-0731">Sigma factor</keyword>
<gene>
    <name evidence="7" type="ORF">GCM10022256_22590</name>
</gene>
<accession>A0ABP8E322</accession>
<feature type="domain" description="RNA polymerase sigma factor 70 region 4 type 2" evidence="6">
    <location>
        <begin position="132"/>
        <end position="180"/>
    </location>
</feature>
<evidence type="ECO:0000259" key="6">
    <source>
        <dbReference type="Pfam" id="PF08281"/>
    </source>
</evidence>
<evidence type="ECO:0000256" key="1">
    <source>
        <dbReference type="ARBA" id="ARBA00010641"/>
    </source>
</evidence>
<keyword evidence="4" id="KW-0804">Transcription</keyword>
<keyword evidence="8" id="KW-1185">Reference proteome</keyword>
<dbReference type="PANTHER" id="PTHR43133:SF66">
    <property type="entry name" value="ECF RNA POLYMERASE SIGMA FACTOR SIGK"/>
    <property type="match status" value="1"/>
</dbReference>
<dbReference type="Proteomes" id="UP001501594">
    <property type="component" value="Unassembled WGS sequence"/>
</dbReference>
<dbReference type="CDD" id="cd06171">
    <property type="entry name" value="Sigma70_r4"/>
    <property type="match status" value="1"/>
</dbReference>
<dbReference type="Pfam" id="PF08281">
    <property type="entry name" value="Sigma70_r4_2"/>
    <property type="match status" value="1"/>
</dbReference>
<proteinExistence type="inferred from homology"/>
<organism evidence="7 8">
    <name type="scientific">Frondihabitans peucedani</name>
    <dbReference type="NCBI Taxonomy" id="598626"/>
    <lineage>
        <taxon>Bacteria</taxon>
        <taxon>Bacillati</taxon>
        <taxon>Actinomycetota</taxon>
        <taxon>Actinomycetes</taxon>
        <taxon>Micrococcales</taxon>
        <taxon>Microbacteriaceae</taxon>
        <taxon>Frondihabitans</taxon>
    </lineage>
</organism>
<dbReference type="InterPro" id="IPR013249">
    <property type="entry name" value="RNA_pol_sigma70_r4_t2"/>
</dbReference>
<dbReference type="InterPro" id="IPR039425">
    <property type="entry name" value="RNA_pol_sigma-70-like"/>
</dbReference>
<dbReference type="Pfam" id="PF04542">
    <property type="entry name" value="Sigma70_r2"/>
    <property type="match status" value="1"/>
</dbReference>
<dbReference type="InterPro" id="IPR036388">
    <property type="entry name" value="WH-like_DNA-bd_sf"/>
</dbReference>
<name>A0ABP8E322_9MICO</name>
<dbReference type="InterPro" id="IPR007627">
    <property type="entry name" value="RNA_pol_sigma70_r2"/>
</dbReference>
<dbReference type="SUPFAM" id="SSF88946">
    <property type="entry name" value="Sigma2 domain of RNA polymerase sigma factors"/>
    <property type="match status" value="1"/>
</dbReference>
<evidence type="ECO:0000256" key="2">
    <source>
        <dbReference type="ARBA" id="ARBA00023015"/>
    </source>
</evidence>
<reference evidence="8" key="1">
    <citation type="journal article" date="2019" name="Int. J. Syst. Evol. Microbiol.">
        <title>The Global Catalogue of Microorganisms (GCM) 10K type strain sequencing project: providing services to taxonomists for standard genome sequencing and annotation.</title>
        <authorList>
            <consortium name="The Broad Institute Genomics Platform"/>
            <consortium name="The Broad Institute Genome Sequencing Center for Infectious Disease"/>
            <person name="Wu L."/>
            <person name="Ma J."/>
        </authorList>
    </citation>
    <scope>NUCLEOTIDE SEQUENCE [LARGE SCALE GENOMIC DNA]</scope>
    <source>
        <strain evidence="8">JCM 17442</strain>
    </source>
</reference>
<dbReference type="EMBL" id="BAABAU010000002">
    <property type="protein sequence ID" value="GAA4266647.1"/>
    <property type="molecule type" value="Genomic_DNA"/>
</dbReference>
<dbReference type="NCBIfam" id="TIGR02937">
    <property type="entry name" value="sigma70-ECF"/>
    <property type="match status" value="1"/>
</dbReference>
<keyword evidence="2" id="KW-0805">Transcription regulation</keyword>
<dbReference type="InterPro" id="IPR013324">
    <property type="entry name" value="RNA_pol_sigma_r3/r4-like"/>
</dbReference>
<comment type="similarity">
    <text evidence="1">Belongs to the sigma-70 factor family. ECF subfamily.</text>
</comment>
<dbReference type="InterPro" id="IPR013325">
    <property type="entry name" value="RNA_pol_sigma_r2"/>
</dbReference>
<feature type="domain" description="RNA polymerase sigma-70 region 2" evidence="5">
    <location>
        <begin position="33"/>
        <end position="100"/>
    </location>
</feature>
<dbReference type="Gene3D" id="1.10.10.10">
    <property type="entry name" value="Winged helix-like DNA-binding domain superfamily/Winged helix DNA-binding domain"/>
    <property type="match status" value="1"/>
</dbReference>
<dbReference type="Gene3D" id="1.10.1740.10">
    <property type="match status" value="1"/>
</dbReference>
<dbReference type="SUPFAM" id="SSF88659">
    <property type="entry name" value="Sigma3 and sigma4 domains of RNA polymerase sigma factors"/>
    <property type="match status" value="1"/>
</dbReference>
<evidence type="ECO:0000256" key="4">
    <source>
        <dbReference type="ARBA" id="ARBA00023163"/>
    </source>
</evidence>
<dbReference type="PANTHER" id="PTHR43133">
    <property type="entry name" value="RNA POLYMERASE ECF-TYPE SIGMA FACTO"/>
    <property type="match status" value="1"/>
</dbReference>
<evidence type="ECO:0000256" key="3">
    <source>
        <dbReference type="ARBA" id="ARBA00023082"/>
    </source>
</evidence>
<comment type="caution">
    <text evidence="7">The sequence shown here is derived from an EMBL/GenBank/DDBJ whole genome shotgun (WGS) entry which is preliminary data.</text>
</comment>
<dbReference type="RefSeq" id="WP_344796215.1">
    <property type="nucleotide sequence ID" value="NZ_BAABAU010000002.1"/>
</dbReference>
<evidence type="ECO:0000313" key="8">
    <source>
        <dbReference type="Proteomes" id="UP001501594"/>
    </source>
</evidence>
<dbReference type="InterPro" id="IPR014284">
    <property type="entry name" value="RNA_pol_sigma-70_dom"/>
</dbReference>